<feature type="transmembrane region" description="Helical" evidence="7">
    <location>
        <begin position="12"/>
        <end position="31"/>
    </location>
</feature>
<organism evidence="9 10">
    <name type="scientific">Niallia circulans</name>
    <name type="common">Bacillus circulans</name>
    <dbReference type="NCBI Taxonomy" id="1397"/>
    <lineage>
        <taxon>Bacteria</taxon>
        <taxon>Bacillati</taxon>
        <taxon>Bacillota</taxon>
        <taxon>Bacilli</taxon>
        <taxon>Bacillales</taxon>
        <taxon>Bacillaceae</taxon>
        <taxon>Niallia</taxon>
    </lineage>
</organism>
<evidence type="ECO:0000256" key="7">
    <source>
        <dbReference type="SAM" id="Phobius"/>
    </source>
</evidence>
<keyword evidence="10" id="KW-1185">Reference proteome</keyword>
<feature type="domain" description="HAMP" evidence="8">
    <location>
        <begin position="297"/>
        <end position="350"/>
    </location>
</feature>
<gene>
    <name evidence="9" type="ORF">ABW02_19060</name>
</gene>
<dbReference type="EMBL" id="LDPH01000024">
    <property type="protein sequence ID" value="KLV23627.1"/>
    <property type="molecule type" value="Genomic_DNA"/>
</dbReference>
<keyword evidence="2" id="KW-1003">Cell membrane</keyword>
<evidence type="ECO:0000313" key="10">
    <source>
        <dbReference type="Proteomes" id="UP000036045"/>
    </source>
</evidence>
<evidence type="ECO:0000259" key="8">
    <source>
        <dbReference type="PROSITE" id="PS50885"/>
    </source>
</evidence>
<keyword evidence="5" id="KW-0418">Kinase</keyword>
<reference evidence="9 10" key="1">
    <citation type="submission" date="2015-05" db="EMBL/GenBank/DDBJ databases">
        <title>Whole genome sequence and identification of bacterial endophytes from Costus igneus.</title>
        <authorList>
            <person name="Lee Y.P."/>
            <person name="Gan H.M."/>
            <person name="Eng W."/>
            <person name="Wheatley M.S."/>
            <person name="Caraballo A."/>
            <person name="Polter S."/>
            <person name="Savka M.A."/>
            <person name="Hudson A.O."/>
        </authorList>
    </citation>
    <scope>NUCLEOTIDE SEQUENCE [LARGE SCALE GENOMIC DNA]</scope>
    <source>
        <strain evidence="9 10">RIT379</strain>
    </source>
</reference>
<dbReference type="InterPro" id="IPR010559">
    <property type="entry name" value="Sig_transdc_His_kin_internal"/>
</dbReference>
<dbReference type="GO" id="GO:0005886">
    <property type="term" value="C:plasma membrane"/>
    <property type="evidence" value="ECO:0007669"/>
    <property type="project" value="UniProtKB-SubCell"/>
</dbReference>
<dbReference type="OrthoDB" id="9776552at2"/>
<evidence type="ECO:0000256" key="3">
    <source>
        <dbReference type="ARBA" id="ARBA00022553"/>
    </source>
</evidence>
<dbReference type="Proteomes" id="UP000036045">
    <property type="component" value="Unassembled WGS sequence"/>
</dbReference>
<dbReference type="CDD" id="cd06225">
    <property type="entry name" value="HAMP"/>
    <property type="match status" value="1"/>
</dbReference>
<dbReference type="Gene3D" id="3.30.565.10">
    <property type="entry name" value="Histidine kinase-like ATPase, C-terminal domain"/>
    <property type="match status" value="1"/>
</dbReference>
<dbReference type="InterPro" id="IPR051552">
    <property type="entry name" value="HptR"/>
</dbReference>
<dbReference type="PANTHER" id="PTHR42713">
    <property type="entry name" value="HISTIDINE KINASE-RELATED"/>
    <property type="match status" value="1"/>
</dbReference>
<dbReference type="AlphaFoldDB" id="A0A0J1ICC1"/>
<dbReference type="InterPro" id="IPR003660">
    <property type="entry name" value="HAMP_dom"/>
</dbReference>
<dbReference type="GO" id="GO:0000155">
    <property type="term" value="F:phosphorelay sensor kinase activity"/>
    <property type="evidence" value="ECO:0007669"/>
    <property type="project" value="InterPro"/>
</dbReference>
<evidence type="ECO:0000313" key="9">
    <source>
        <dbReference type="EMBL" id="KLV23627.1"/>
    </source>
</evidence>
<keyword evidence="7" id="KW-0812">Transmembrane</keyword>
<protein>
    <recommendedName>
        <fullName evidence="8">HAMP domain-containing protein</fullName>
    </recommendedName>
</protein>
<accession>A0A0J1ICC1</accession>
<keyword evidence="7" id="KW-1133">Transmembrane helix</keyword>
<dbReference type="Pfam" id="PF02518">
    <property type="entry name" value="HATPase_c"/>
    <property type="match status" value="1"/>
</dbReference>
<dbReference type="GeneID" id="56351389"/>
<keyword evidence="3" id="KW-0597">Phosphoprotein</keyword>
<evidence type="ECO:0000256" key="4">
    <source>
        <dbReference type="ARBA" id="ARBA00022679"/>
    </source>
</evidence>
<evidence type="ECO:0000256" key="6">
    <source>
        <dbReference type="ARBA" id="ARBA00023136"/>
    </source>
</evidence>
<dbReference type="Pfam" id="PF06580">
    <property type="entry name" value="His_kinase"/>
    <property type="match status" value="1"/>
</dbReference>
<name>A0A0J1ICC1_NIACI</name>
<dbReference type="Pfam" id="PF00672">
    <property type="entry name" value="HAMP"/>
    <property type="match status" value="1"/>
</dbReference>
<keyword evidence="6 7" id="KW-0472">Membrane</keyword>
<dbReference type="RefSeq" id="WP_047943835.1">
    <property type="nucleotide sequence ID" value="NZ_CP053989.1"/>
</dbReference>
<evidence type="ECO:0000256" key="5">
    <source>
        <dbReference type="ARBA" id="ARBA00022777"/>
    </source>
</evidence>
<dbReference type="PATRIC" id="fig|1397.4.peg.2532"/>
<comment type="subcellular location">
    <subcellularLocation>
        <location evidence="1">Cell membrane</location>
        <topology evidence="1">Multi-pass membrane protein</topology>
    </subcellularLocation>
</comment>
<dbReference type="SMART" id="SM00304">
    <property type="entry name" value="HAMP"/>
    <property type="match status" value="1"/>
</dbReference>
<comment type="caution">
    <text evidence="9">The sequence shown here is derived from an EMBL/GenBank/DDBJ whole genome shotgun (WGS) entry which is preliminary data.</text>
</comment>
<proteinExistence type="predicted"/>
<dbReference type="PROSITE" id="PS50885">
    <property type="entry name" value="HAMP"/>
    <property type="match status" value="1"/>
</dbReference>
<dbReference type="SUPFAM" id="SSF55874">
    <property type="entry name" value="ATPase domain of HSP90 chaperone/DNA topoisomerase II/histidine kinase"/>
    <property type="match status" value="1"/>
</dbReference>
<sequence length="563" mass="64997">MGSKYFINSLLKTYSIILISAVTLFALLVSYNTSQDKQRTAIDSVERVANQLENIVTDNEKKLDKVVANLMASSEMITSMYQYFELEPAAYLQKSLSEQRNNAFLYLPRIVTEMYYLDDDIESVTISLNDYKEVYYSTKENKGGKKYFHTPIRNNQVVYQKAIKDPNTLSQIGIVSIVFNDKELERILDNDKEKTSLQAAIISDTKKLVYYQGQYRQDSVLQQKIAANLEESSVISLKDLEKQYYIKSVHTSNDFEVLAFISKKEVNNESMKSLFFFLFVSAILDGILLFGLRKTFKRYVIQVEDIQKGTNQVSNGNMEVRIEEKTKQGELKDISHSINQMLDSINRNIEDIYNLEIKQKDANMRALQSQIDPHFLYNTLEYIRMYAVSEGADELSNVVYVFGSLLRNSITQEKVVTIRHELEFCEKYAYLYQMRYRDRIAYGFQIEKELGEISIPKFSIQPLVENFFIHGIDHTRKNNTISVKVSKQDGYTCILIKDNGTGVHEDKLKKINELLKTPSSENQLESSIGIHNVNARLRSFFGDTYSMRLKTNPLGGLTIEILF</sequence>
<evidence type="ECO:0000256" key="1">
    <source>
        <dbReference type="ARBA" id="ARBA00004651"/>
    </source>
</evidence>
<dbReference type="PANTHER" id="PTHR42713:SF2">
    <property type="entry name" value="TWO-COMPONENT SENSOR KINASE YESM"/>
    <property type="match status" value="1"/>
</dbReference>
<feature type="transmembrane region" description="Helical" evidence="7">
    <location>
        <begin position="274"/>
        <end position="292"/>
    </location>
</feature>
<dbReference type="InterPro" id="IPR003594">
    <property type="entry name" value="HATPase_dom"/>
</dbReference>
<evidence type="ECO:0000256" key="2">
    <source>
        <dbReference type="ARBA" id="ARBA00022475"/>
    </source>
</evidence>
<keyword evidence="4" id="KW-0808">Transferase</keyword>
<dbReference type="InterPro" id="IPR036890">
    <property type="entry name" value="HATPase_C_sf"/>
</dbReference>
<dbReference type="Gene3D" id="6.10.340.10">
    <property type="match status" value="1"/>
</dbReference>